<accession>A0AAD9C3J3</accession>
<evidence type="ECO:0000313" key="1">
    <source>
        <dbReference type="EMBL" id="KAK1893739.1"/>
    </source>
</evidence>
<organism evidence="1 2">
    <name type="scientific">Dissostichus eleginoides</name>
    <name type="common">Patagonian toothfish</name>
    <name type="synonym">Dissostichus amissus</name>
    <dbReference type="NCBI Taxonomy" id="100907"/>
    <lineage>
        <taxon>Eukaryota</taxon>
        <taxon>Metazoa</taxon>
        <taxon>Chordata</taxon>
        <taxon>Craniata</taxon>
        <taxon>Vertebrata</taxon>
        <taxon>Euteleostomi</taxon>
        <taxon>Actinopterygii</taxon>
        <taxon>Neopterygii</taxon>
        <taxon>Teleostei</taxon>
        <taxon>Neoteleostei</taxon>
        <taxon>Acanthomorphata</taxon>
        <taxon>Eupercaria</taxon>
        <taxon>Perciformes</taxon>
        <taxon>Notothenioidei</taxon>
        <taxon>Nototheniidae</taxon>
        <taxon>Dissostichus</taxon>
    </lineage>
</organism>
<dbReference type="AlphaFoldDB" id="A0AAD9C3J3"/>
<proteinExistence type="predicted"/>
<feature type="non-terminal residue" evidence="1">
    <location>
        <position position="1"/>
    </location>
</feature>
<name>A0AAD9C3J3_DISEL</name>
<dbReference type="Proteomes" id="UP001228049">
    <property type="component" value="Unassembled WGS sequence"/>
</dbReference>
<sequence>DPVRSQARPGWVGPGRTGGLFVIMDQRDQAPARTEGEWRGRKRGVETIRGKAGKHELQCGWSSGDVVGSEGPGSLRYRARDRDGVSPAGGPRCAGGVCGGGVIMVSPGSWVLRFEKSGASLRISPSALFPGHSLCPVAPAREEPACLLWCPSQSELYWWRTDRIVPGDYDGLQGNRGYKTSGCRAPM</sequence>
<comment type="caution">
    <text evidence="1">The sequence shown here is derived from an EMBL/GenBank/DDBJ whole genome shotgun (WGS) entry which is preliminary data.</text>
</comment>
<reference evidence="1" key="1">
    <citation type="submission" date="2023-04" db="EMBL/GenBank/DDBJ databases">
        <title>Chromosome-level genome of Chaenocephalus aceratus.</title>
        <authorList>
            <person name="Park H."/>
        </authorList>
    </citation>
    <scope>NUCLEOTIDE SEQUENCE</scope>
    <source>
        <strain evidence="1">DE</strain>
        <tissue evidence="1">Muscle</tissue>
    </source>
</reference>
<feature type="non-terminal residue" evidence="1">
    <location>
        <position position="187"/>
    </location>
</feature>
<dbReference type="EMBL" id="JASDAP010000011">
    <property type="protein sequence ID" value="KAK1893739.1"/>
    <property type="molecule type" value="Genomic_DNA"/>
</dbReference>
<gene>
    <name evidence="1" type="ORF">KUDE01_019201</name>
</gene>
<keyword evidence="2" id="KW-1185">Reference proteome</keyword>
<protein>
    <submittedName>
        <fullName evidence="1">Adenosylhomocysteinase</fullName>
    </submittedName>
</protein>
<evidence type="ECO:0000313" key="2">
    <source>
        <dbReference type="Proteomes" id="UP001228049"/>
    </source>
</evidence>